<dbReference type="Gene3D" id="1.10.260.40">
    <property type="entry name" value="lambda repressor-like DNA-binding domains"/>
    <property type="match status" value="1"/>
</dbReference>
<name>A0A2I2KIU7_9ACTN</name>
<dbReference type="RefSeq" id="WP_101829739.1">
    <property type="nucleotide sequence ID" value="NZ_FZMO01000006.1"/>
</dbReference>
<dbReference type="InterPro" id="IPR010982">
    <property type="entry name" value="Lambda_DNA-bd_dom_sf"/>
</dbReference>
<dbReference type="AlphaFoldDB" id="A0A2I2KIU7"/>
<evidence type="ECO:0000313" key="2">
    <source>
        <dbReference type="EMBL" id="SNQ45583.1"/>
    </source>
</evidence>
<dbReference type="Pfam" id="PF01381">
    <property type="entry name" value="HTH_3"/>
    <property type="match status" value="1"/>
</dbReference>
<dbReference type="OrthoDB" id="3217072at2"/>
<feature type="domain" description="HTH cro/C1-type" evidence="1">
    <location>
        <begin position="51"/>
        <end position="81"/>
    </location>
</feature>
<protein>
    <recommendedName>
        <fullName evidence="1">HTH cro/C1-type domain-containing protein</fullName>
    </recommendedName>
</protein>
<dbReference type="Proteomes" id="UP000234331">
    <property type="component" value="Unassembled WGS sequence"/>
</dbReference>
<dbReference type="SMART" id="SM00530">
    <property type="entry name" value="HTH_XRE"/>
    <property type="match status" value="1"/>
</dbReference>
<dbReference type="CDD" id="cd00093">
    <property type="entry name" value="HTH_XRE"/>
    <property type="match status" value="1"/>
</dbReference>
<dbReference type="InterPro" id="IPR001387">
    <property type="entry name" value="Cro/C1-type_HTH"/>
</dbReference>
<dbReference type="PROSITE" id="PS50943">
    <property type="entry name" value="HTH_CROC1"/>
    <property type="match status" value="1"/>
</dbReference>
<keyword evidence="3" id="KW-1185">Reference proteome</keyword>
<dbReference type="SUPFAM" id="SSF47413">
    <property type="entry name" value="lambda repressor-like DNA-binding domains"/>
    <property type="match status" value="1"/>
</dbReference>
<dbReference type="EMBL" id="FZMO01000006">
    <property type="protein sequence ID" value="SNQ45583.1"/>
    <property type="molecule type" value="Genomic_DNA"/>
</dbReference>
<accession>A0A2I2KIU7</accession>
<organism evidence="2 3">
    <name type="scientific">Frankia canadensis</name>
    <dbReference type="NCBI Taxonomy" id="1836972"/>
    <lineage>
        <taxon>Bacteria</taxon>
        <taxon>Bacillati</taxon>
        <taxon>Actinomycetota</taxon>
        <taxon>Actinomycetes</taxon>
        <taxon>Frankiales</taxon>
        <taxon>Frankiaceae</taxon>
        <taxon>Frankia</taxon>
    </lineage>
</organism>
<reference evidence="2 3" key="1">
    <citation type="submission" date="2017-06" db="EMBL/GenBank/DDBJ databases">
        <authorList>
            <person name="Kim H.J."/>
            <person name="Triplett B.A."/>
        </authorList>
    </citation>
    <scope>NUCLEOTIDE SEQUENCE [LARGE SCALE GENOMIC DNA]</scope>
    <source>
        <strain evidence="2">FRACA_ARgP5</strain>
    </source>
</reference>
<evidence type="ECO:0000259" key="1">
    <source>
        <dbReference type="PROSITE" id="PS50943"/>
    </source>
</evidence>
<gene>
    <name evidence="2" type="ORF">FRACA_1030017</name>
</gene>
<dbReference type="GO" id="GO:0003677">
    <property type="term" value="F:DNA binding"/>
    <property type="evidence" value="ECO:0007669"/>
    <property type="project" value="InterPro"/>
</dbReference>
<evidence type="ECO:0000313" key="3">
    <source>
        <dbReference type="Proteomes" id="UP000234331"/>
    </source>
</evidence>
<sequence length="121" mass="13016">MTDNNTTDGDVTFIRGNDRIRQLAQRPDIAGEVAQIRADMADADRTYAMGLAALRQAAALTQVELARRMGVTQAAISRIEQPHDLLLSTLNSYLAAIGGTVRMTVSFADGHETTLDLATLA</sequence>
<proteinExistence type="predicted"/>